<dbReference type="InterPro" id="IPR036097">
    <property type="entry name" value="HisK_dim/P_sf"/>
</dbReference>
<feature type="coiled-coil region" evidence="7">
    <location>
        <begin position="3"/>
        <end position="89"/>
    </location>
</feature>
<keyword evidence="7" id="KW-0175">Coiled coil</keyword>
<dbReference type="KEGG" id="cber:B5D82_05270"/>
<dbReference type="CDD" id="cd00082">
    <property type="entry name" value="HisKA"/>
    <property type="match status" value="1"/>
</dbReference>
<dbReference type="InterPro" id="IPR011006">
    <property type="entry name" value="CheY-like_superfamily"/>
</dbReference>
<dbReference type="Gene3D" id="3.40.50.2300">
    <property type="match status" value="1"/>
</dbReference>
<name>A0A222G5U5_9GAMM</name>
<dbReference type="PROSITE" id="PS50113">
    <property type="entry name" value="PAC"/>
    <property type="match status" value="1"/>
</dbReference>
<dbReference type="EC" id="2.7.13.3" evidence="2"/>
<proteinExistence type="predicted"/>
<dbReference type="InterPro" id="IPR005467">
    <property type="entry name" value="His_kinase_dom"/>
</dbReference>
<comment type="catalytic activity">
    <reaction evidence="1">
        <text>ATP + protein L-histidine = ADP + protein N-phospho-L-histidine.</text>
        <dbReference type="EC" id="2.7.13.3"/>
    </reaction>
</comment>
<dbReference type="Gene3D" id="3.30.450.20">
    <property type="entry name" value="PAS domain"/>
    <property type="match status" value="1"/>
</dbReference>
<dbReference type="InterPro" id="IPR013656">
    <property type="entry name" value="PAS_4"/>
</dbReference>
<evidence type="ECO:0000256" key="5">
    <source>
        <dbReference type="ARBA" id="ARBA00022777"/>
    </source>
</evidence>
<dbReference type="PANTHER" id="PTHR43047:SF9">
    <property type="entry name" value="HISTIDINE KINASE"/>
    <property type="match status" value="1"/>
</dbReference>
<dbReference type="SMART" id="SM00388">
    <property type="entry name" value="HisKA"/>
    <property type="match status" value="1"/>
</dbReference>
<accession>A0A222G5U5</accession>
<reference evidence="11 12" key="1">
    <citation type="submission" date="2017-08" db="EMBL/GenBank/DDBJ databases">
        <title>Complete genome of Colwellia sp. NB097-1, a psychrophile bacterium ioslated from Bering Sea.</title>
        <authorList>
            <person name="Chen X."/>
        </authorList>
    </citation>
    <scope>NUCLEOTIDE SEQUENCE [LARGE SCALE GENOMIC DNA]</scope>
    <source>
        <strain evidence="11 12">NB097-1</strain>
    </source>
</reference>
<feature type="domain" description="PAC" evidence="10">
    <location>
        <begin position="388"/>
        <end position="442"/>
    </location>
</feature>
<dbReference type="Pfam" id="PF00072">
    <property type="entry name" value="Response_reg"/>
    <property type="match status" value="1"/>
</dbReference>
<dbReference type="InterPro" id="IPR035965">
    <property type="entry name" value="PAS-like_dom_sf"/>
</dbReference>
<dbReference type="InterPro" id="IPR036890">
    <property type="entry name" value="HATPase_C_sf"/>
</dbReference>
<evidence type="ECO:0000259" key="9">
    <source>
        <dbReference type="PROSITE" id="PS50110"/>
    </source>
</evidence>
<dbReference type="Pfam" id="PF08448">
    <property type="entry name" value="PAS_4"/>
    <property type="match status" value="1"/>
</dbReference>
<dbReference type="SUPFAM" id="SSF55785">
    <property type="entry name" value="PYP-like sensor domain (PAS domain)"/>
    <property type="match status" value="1"/>
</dbReference>
<dbReference type="GO" id="GO:0005886">
    <property type="term" value="C:plasma membrane"/>
    <property type="evidence" value="ECO:0007669"/>
    <property type="project" value="TreeGrafter"/>
</dbReference>
<dbReference type="PRINTS" id="PR00344">
    <property type="entry name" value="BCTRLSENSOR"/>
</dbReference>
<dbReference type="Pfam" id="PF00512">
    <property type="entry name" value="HisKA"/>
    <property type="match status" value="1"/>
</dbReference>
<dbReference type="NCBIfam" id="TIGR00229">
    <property type="entry name" value="sensory_box"/>
    <property type="match status" value="1"/>
</dbReference>
<dbReference type="Gene3D" id="1.10.287.130">
    <property type="match status" value="1"/>
</dbReference>
<evidence type="ECO:0000256" key="3">
    <source>
        <dbReference type="ARBA" id="ARBA00022553"/>
    </source>
</evidence>
<keyword evidence="3 6" id="KW-0597">Phosphoprotein</keyword>
<evidence type="ECO:0000256" key="6">
    <source>
        <dbReference type="PROSITE-ProRule" id="PRU00169"/>
    </source>
</evidence>
<dbReference type="InterPro" id="IPR001789">
    <property type="entry name" value="Sig_transdc_resp-reg_receiver"/>
</dbReference>
<dbReference type="InterPro" id="IPR003661">
    <property type="entry name" value="HisK_dim/P_dom"/>
</dbReference>
<keyword evidence="12" id="KW-1185">Reference proteome</keyword>
<dbReference type="InterPro" id="IPR000700">
    <property type="entry name" value="PAS-assoc_C"/>
</dbReference>
<dbReference type="NCBIfam" id="NF041832">
    <property type="entry name" value="near_NosP_CTERM"/>
    <property type="match status" value="1"/>
</dbReference>
<dbReference type="OrthoDB" id="9764438at2"/>
<dbReference type="RefSeq" id="WP_081149761.1">
    <property type="nucleotide sequence ID" value="NZ_CP020465.1"/>
</dbReference>
<dbReference type="GO" id="GO:0000155">
    <property type="term" value="F:phosphorelay sensor kinase activity"/>
    <property type="evidence" value="ECO:0007669"/>
    <property type="project" value="InterPro"/>
</dbReference>
<dbReference type="EMBL" id="CP020465">
    <property type="protein sequence ID" value="ASP47219.1"/>
    <property type="molecule type" value="Genomic_DNA"/>
</dbReference>
<evidence type="ECO:0000256" key="1">
    <source>
        <dbReference type="ARBA" id="ARBA00000085"/>
    </source>
</evidence>
<keyword evidence="5 11" id="KW-0418">Kinase</keyword>
<sequence>MSEQALQEEIAQLKHQNAKLKKINNALMQRVEDSGENQYAPYTAFEHSVHLAEQVREKTQTLNETLAKLESSNRALKKANDTANLFKQRFIDAIESITEAFVLLDSDGRIILQNSNFASFWSDSGLPIVEGANLNDLKELAKTRGIIRRAAPGDNFASPVYQLSDDRWFQLNEHRTSEGGWVMLYTDITAIKNAESARYERGMAQKSLLLQNLIDNLSQGVVLISSQNKIEVWNMRFAQISQLSPNLLRSMPNTTNVQNLTELDLAPKSSTDNYYYTQTLMNGTVLEIRDHRLNNGKIIKTYSDITERHRYAESLRKSESWLRLITDNVPAMIAYIGKDLKYQFTNQVYVDWYGLPQGGLNGLELEQSRVHTNFTELKSYVDRALKGESVSFSMEETNKKGDVSYLLKSYVPNRDVNGHVLGFFVLIRDITARRKDALALQKAHDQLEIRVQERTEQLQSLNDKLIVEVDERSQAQINLHKAKSEAEFANSTKTKFLAAVSHDLLQPLNAAQLFTSSLMEKTLETNTKKLLGSVSNSLDDLENLICTLVDISKLDAGVVKADKSSFKLSELLNNLASEYQQTSGQFKVELRYVSSDLVVNSDSVLLARILRNFLSNAFRYAGNGKVLLGCRRQGNHVSIEVWDNGMGIAQDQLQEIFKEFKRLKSSQSAFRNGLGLGLAIVDKISKVLKQPIMVNSTLGKGSVFSVKVPLGKLSDLPLTVDSQNFILDNMALAKRKIWIIDNDVSVCEGMAELLGGWDFIVTTATSLTHLQQQVDVEAEHADILIVDYHLDDGVNGLDVANDINNVRDNPLPVIMITANYSKELKNEAKNNDVLLLNKPVKPMKLKTSMLYLLK</sequence>
<evidence type="ECO:0000259" key="8">
    <source>
        <dbReference type="PROSITE" id="PS50109"/>
    </source>
</evidence>
<dbReference type="AlphaFoldDB" id="A0A222G5U5"/>
<dbReference type="SMART" id="SM00448">
    <property type="entry name" value="REC"/>
    <property type="match status" value="1"/>
</dbReference>
<dbReference type="GO" id="GO:0009927">
    <property type="term" value="F:histidine phosphotransfer kinase activity"/>
    <property type="evidence" value="ECO:0007669"/>
    <property type="project" value="TreeGrafter"/>
</dbReference>
<feature type="domain" description="Histidine kinase" evidence="8">
    <location>
        <begin position="499"/>
        <end position="712"/>
    </location>
</feature>
<dbReference type="Gene3D" id="3.30.565.10">
    <property type="entry name" value="Histidine kinase-like ATPase, C-terminal domain"/>
    <property type="match status" value="1"/>
</dbReference>
<dbReference type="SUPFAM" id="SSF52172">
    <property type="entry name" value="CheY-like"/>
    <property type="match status" value="1"/>
</dbReference>
<evidence type="ECO:0000256" key="4">
    <source>
        <dbReference type="ARBA" id="ARBA00022679"/>
    </source>
</evidence>
<evidence type="ECO:0000256" key="7">
    <source>
        <dbReference type="SAM" id="Coils"/>
    </source>
</evidence>
<dbReference type="PROSITE" id="PS50109">
    <property type="entry name" value="HIS_KIN"/>
    <property type="match status" value="1"/>
</dbReference>
<dbReference type="InterPro" id="IPR004358">
    <property type="entry name" value="Sig_transdc_His_kin-like_C"/>
</dbReference>
<evidence type="ECO:0000259" key="10">
    <source>
        <dbReference type="PROSITE" id="PS50113"/>
    </source>
</evidence>
<feature type="modified residue" description="4-aspartylphosphate" evidence="6">
    <location>
        <position position="787"/>
    </location>
</feature>
<evidence type="ECO:0000313" key="12">
    <source>
        <dbReference type="Proteomes" id="UP000202259"/>
    </source>
</evidence>
<organism evidence="11 12">
    <name type="scientific">Cognaticolwellia beringensis</name>
    <dbReference type="NCBI Taxonomy" id="1967665"/>
    <lineage>
        <taxon>Bacteria</taxon>
        <taxon>Pseudomonadati</taxon>
        <taxon>Pseudomonadota</taxon>
        <taxon>Gammaproteobacteria</taxon>
        <taxon>Alteromonadales</taxon>
        <taxon>Colwelliaceae</taxon>
        <taxon>Cognaticolwellia</taxon>
    </lineage>
</organism>
<dbReference type="SUPFAM" id="SSF47384">
    <property type="entry name" value="Homodimeric domain of signal transducing histidine kinase"/>
    <property type="match status" value="1"/>
</dbReference>
<dbReference type="InterPro" id="IPR003594">
    <property type="entry name" value="HATPase_dom"/>
</dbReference>
<dbReference type="SUPFAM" id="SSF55874">
    <property type="entry name" value="ATPase domain of HSP90 chaperone/DNA topoisomerase II/histidine kinase"/>
    <property type="match status" value="1"/>
</dbReference>
<dbReference type="SMART" id="SM00387">
    <property type="entry name" value="HATPase_c"/>
    <property type="match status" value="1"/>
</dbReference>
<dbReference type="InterPro" id="IPR000014">
    <property type="entry name" value="PAS"/>
</dbReference>
<dbReference type="PANTHER" id="PTHR43047">
    <property type="entry name" value="TWO-COMPONENT HISTIDINE PROTEIN KINASE"/>
    <property type="match status" value="1"/>
</dbReference>
<evidence type="ECO:0000256" key="2">
    <source>
        <dbReference type="ARBA" id="ARBA00012438"/>
    </source>
</evidence>
<dbReference type="Pfam" id="PF02518">
    <property type="entry name" value="HATPase_c"/>
    <property type="match status" value="1"/>
</dbReference>
<gene>
    <name evidence="11" type="ORF">B5D82_05270</name>
</gene>
<keyword evidence="4" id="KW-0808">Transferase</keyword>
<protein>
    <recommendedName>
        <fullName evidence="2">histidine kinase</fullName>
        <ecNumber evidence="2">2.7.13.3</ecNumber>
    </recommendedName>
</protein>
<feature type="domain" description="Response regulatory" evidence="9">
    <location>
        <begin position="736"/>
        <end position="853"/>
    </location>
</feature>
<dbReference type="CDD" id="cd00156">
    <property type="entry name" value="REC"/>
    <property type="match status" value="1"/>
</dbReference>
<dbReference type="FunFam" id="3.30.565.10:FF:000049">
    <property type="entry name" value="Two-component sensor histidine kinase"/>
    <property type="match status" value="1"/>
</dbReference>
<dbReference type="Pfam" id="PF12860">
    <property type="entry name" value="PAS_7"/>
    <property type="match status" value="2"/>
</dbReference>
<dbReference type="Proteomes" id="UP000202259">
    <property type="component" value="Chromosome"/>
</dbReference>
<dbReference type="PROSITE" id="PS50110">
    <property type="entry name" value="RESPONSE_REGULATORY"/>
    <property type="match status" value="1"/>
</dbReference>
<dbReference type="CDD" id="cd00075">
    <property type="entry name" value="HATPase"/>
    <property type="match status" value="1"/>
</dbReference>
<evidence type="ECO:0000313" key="11">
    <source>
        <dbReference type="EMBL" id="ASP47219.1"/>
    </source>
</evidence>